<dbReference type="InterPro" id="IPR011990">
    <property type="entry name" value="TPR-like_helical_dom_sf"/>
</dbReference>
<sequence length="444" mass="49104">MTAESGPNYRLAGRIAMSGWTHDFVADLVNAKVEVNTGKPGDYRADSIGRLVRGIHTWPHTAYREALCEVFDCTPDALGFKNPRAKRNLGHVDHEEFDVRRWDFLRSLVAIPAVAAMPGEVLDAAVEPIEKAVVPTRVGIEHVSQVNAWAALFRAADDAGLSITEGMAAQLRVAASYQQADASPQVAAALRIALATFYRVVGWAHYDRGEHQRARSRYDEGWTIVEESGEWWLRAAILTCMARQAIYLDHADVALNMLGLASVRADQLSDLRRADVAAVKARAFGKLGNDRECLRAVLEAEQFYTDGQGYDHPDTEHEGFALYYTENLLNSDLAHGLFELAFRRGIEVPRTVDRLRAALNLSDEHARSRLLCTASLAALQLRHGDVDEGIELARYAVKSATGTTSARLIKDIQRIHHVTGDDRITSATGVVELRQEASELLRTL</sequence>
<dbReference type="EMBL" id="JBIAPI010000002">
    <property type="protein sequence ID" value="MFF3224113.1"/>
    <property type="molecule type" value="Genomic_DNA"/>
</dbReference>
<evidence type="ECO:0000313" key="1">
    <source>
        <dbReference type="EMBL" id="MFF3224113.1"/>
    </source>
</evidence>
<evidence type="ECO:0000313" key="2">
    <source>
        <dbReference type="Proteomes" id="UP001601948"/>
    </source>
</evidence>
<dbReference type="Proteomes" id="UP001601948">
    <property type="component" value="Unassembled WGS sequence"/>
</dbReference>
<accession>A0ABW6QSV3</accession>
<organism evidence="1 2">
    <name type="scientific">Nocardia suismassiliense</name>
    <dbReference type="NCBI Taxonomy" id="2077092"/>
    <lineage>
        <taxon>Bacteria</taxon>
        <taxon>Bacillati</taxon>
        <taxon>Actinomycetota</taxon>
        <taxon>Actinomycetes</taxon>
        <taxon>Mycobacteriales</taxon>
        <taxon>Nocardiaceae</taxon>
        <taxon>Nocardia</taxon>
    </lineage>
</organism>
<comment type="caution">
    <text evidence="1">The sequence shown here is derived from an EMBL/GenBank/DDBJ whole genome shotgun (WGS) entry which is preliminary data.</text>
</comment>
<dbReference type="RefSeq" id="WP_387717459.1">
    <property type="nucleotide sequence ID" value="NZ_JBIAPI010000002.1"/>
</dbReference>
<reference evidence="1 2" key="1">
    <citation type="submission" date="2024-10" db="EMBL/GenBank/DDBJ databases">
        <title>The Natural Products Discovery Center: Release of the First 8490 Sequenced Strains for Exploring Actinobacteria Biosynthetic Diversity.</title>
        <authorList>
            <person name="Kalkreuter E."/>
            <person name="Kautsar S.A."/>
            <person name="Yang D."/>
            <person name="Bader C.D."/>
            <person name="Teijaro C.N."/>
            <person name="Fluegel L."/>
            <person name="Davis C.M."/>
            <person name="Simpson J.R."/>
            <person name="Lauterbach L."/>
            <person name="Steele A.D."/>
            <person name="Gui C."/>
            <person name="Meng S."/>
            <person name="Li G."/>
            <person name="Viehrig K."/>
            <person name="Ye F."/>
            <person name="Su P."/>
            <person name="Kiefer A.F."/>
            <person name="Nichols A."/>
            <person name="Cepeda A.J."/>
            <person name="Yan W."/>
            <person name="Fan B."/>
            <person name="Jiang Y."/>
            <person name="Adhikari A."/>
            <person name="Zheng C.-J."/>
            <person name="Schuster L."/>
            <person name="Cowan T.M."/>
            <person name="Smanski M.J."/>
            <person name="Chevrette M.G."/>
            <person name="De Carvalho L.P.S."/>
            <person name="Shen B."/>
        </authorList>
    </citation>
    <scope>NUCLEOTIDE SEQUENCE [LARGE SCALE GENOMIC DNA]</scope>
    <source>
        <strain evidence="1 2">NPDC003040</strain>
    </source>
</reference>
<protein>
    <recommendedName>
        <fullName evidence="3">XRE family transcriptional regulator</fullName>
    </recommendedName>
</protein>
<name>A0ABW6QSV3_9NOCA</name>
<gene>
    <name evidence="1" type="ORF">ACFYV7_15075</name>
</gene>
<dbReference type="Gene3D" id="1.25.40.10">
    <property type="entry name" value="Tetratricopeptide repeat domain"/>
    <property type="match status" value="1"/>
</dbReference>
<keyword evidence="2" id="KW-1185">Reference proteome</keyword>
<evidence type="ECO:0008006" key="3">
    <source>
        <dbReference type="Google" id="ProtNLM"/>
    </source>
</evidence>
<proteinExistence type="predicted"/>